<dbReference type="EMBL" id="JASNRB020000006">
    <property type="protein sequence ID" value="MFJ1468333.1"/>
    <property type="molecule type" value="Genomic_DNA"/>
</dbReference>
<sequence>MYSCLPVENHGWATEERNMAADVYLQIDGVNGESNDDSIGIEIVGAVVAGKSRNPAEQGVYETVNERQNASLQWLIAELTSTFGVPMSEIFRHPVVSRKNPTEAESASW</sequence>
<comment type="caution">
    <text evidence="1">The sequence shown here is derived from an EMBL/GenBank/DDBJ whole genome shotgun (WGS) entry which is preliminary data.</text>
</comment>
<name>A0ACC7MAT1_9BURK</name>
<gene>
    <name evidence="1" type="ORF">QPK29_011485</name>
</gene>
<evidence type="ECO:0000313" key="2">
    <source>
        <dbReference type="Proteomes" id="UP001168096"/>
    </source>
</evidence>
<dbReference type="EC" id="3.5.1.28" evidence="1"/>
<dbReference type="Proteomes" id="UP001168096">
    <property type="component" value="Unassembled WGS sequence"/>
</dbReference>
<evidence type="ECO:0000313" key="1">
    <source>
        <dbReference type="EMBL" id="MFJ1468333.1"/>
    </source>
</evidence>
<keyword evidence="1" id="KW-0378">Hydrolase</keyword>
<organism evidence="1 2">
    <name type="scientific">Massilia orientalis</name>
    <dbReference type="NCBI Taxonomy" id="3050128"/>
    <lineage>
        <taxon>Bacteria</taxon>
        <taxon>Pseudomonadati</taxon>
        <taxon>Pseudomonadota</taxon>
        <taxon>Betaproteobacteria</taxon>
        <taxon>Burkholderiales</taxon>
        <taxon>Oxalobacteraceae</taxon>
        <taxon>Telluria group</taxon>
        <taxon>Massilia</taxon>
    </lineage>
</organism>
<keyword evidence="2" id="KW-1185">Reference proteome</keyword>
<reference evidence="1" key="1">
    <citation type="submission" date="2024-11" db="EMBL/GenBank/DDBJ databases">
        <title>Description of Massilia orientalis sp. nov., isolated from rhizosphere soil of Ageratina adenophora.</title>
        <authorList>
            <person name="Wang Y."/>
        </authorList>
    </citation>
    <scope>NUCLEOTIDE SEQUENCE</scope>
    <source>
        <strain evidence="1">YIM B02787</strain>
    </source>
</reference>
<proteinExistence type="predicted"/>
<accession>A0ACC7MAT1</accession>
<protein>
    <submittedName>
        <fullName evidence="1">N-acetylmuramoyl-L-alanine amidase</fullName>
        <ecNumber evidence="1">3.5.1.28</ecNumber>
    </submittedName>
</protein>